<dbReference type="NCBIfam" id="TIGR02473">
    <property type="entry name" value="flagell_FliJ"/>
    <property type="match status" value="1"/>
</dbReference>
<evidence type="ECO:0000256" key="4">
    <source>
        <dbReference type="ARBA" id="ARBA00022448"/>
    </source>
</evidence>
<evidence type="ECO:0000256" key="6">
    <source>
        <dbReference type="ARBA" id="ARBA00022500"/>
    </source>
</evidence>
<evidence type="ECO:0000256" key="2">
    <source>
        <dbReference type="ARBA" id="ARBA00010004"/>
    </source>
</evidence>
<dbReference type="EMBL" id="JACRTG010000018">
    <property type="protein sequence ID" value="MBC8588329.1"/>
    <property type="molecule type" value="Genomic_DNA"/>
</dbReference>
<dbReference type="AlphaFoldDB" id="A0A926IJT2"/>
<name>A0A926IJT2_9FIRM</name>
<keyword evidence="8" id="KW-0653">Protein transport</keyword>
<keyword evidence="9" id="KW-0472">Membrane</keyword>
<dbReference type="GO" id="GO:0009288">
    <property type="term" value="C:bacterial-type flagellum"/>
    <property type="evidence" value="ECO:0007669"/>
    <property type="project" value="InterPro"/>
</dbReference>
<keyword evidence="12" id="KW-0969">Cilium</keyword>
<keyword evidence="5" id="KW-1003">Cell membrane</keyword>
<proteinExistence type="inferred from homology"/>
<dbReference type="InterPro" id="IPR012823">
    <property type="entry name" value="Flagell_FliJ"/>
</dbReference>
<dbReference type="Proteomes" id="UP000601171">
    <property type="component" value="Unassembled WGS sequence"/>
</dbReference>
<feature type="coiled-coil region" evidence="11">
    <location>
        <begin position="34"/>
        <end position="130"/>
    </location>
</feature>
<evidence type="ECO:0000256" key="7">
    <source>
        <dbReference type="ARBA" id="ARBA00022795"/>
    </source>
</evidence>
<dbReference type="Gene3D" id="1.10.287.1700">
    <property type="match status" value="1"/>
</dbReference>
<comment type="similarity">
    <text evidence="2">Belongs to the FliJ family.</text>
</comment>
<evidence type="ECO:0000256" key="9">
    <source>
        <dbReference type="ARBA" id="ARBA00023136"/>
    </source>
</evidence>
<dbReference type="GO" id="GO:0044781">
    <property type="term" value="P:bacterial-type flagellum organization"/>
    <property type="evidence" value="ECO:0007669"/>
    <property type="project" value="UniProtKB-KW"/>
</dbReference>
<keyword evidence="13" id="KW-1185">Reference proteome</keyword>
<evidence type="ECO:0000256" key="10">
    <source>
        <dbReference type="ARBA" id="ARBA00023225"/>
    </source>
</evidence>
<dbReference type="GO" id="GO:0015031">
    <property type="term" value="P:protein transport"/>
    <property type="evidence" value="ECO:0007669"/>
    <property type="project" value="UniProtKB-KW"/>
</dbReference>
<accession>A0A926IJT2</accession>
<keyword evidence="10" id="KW-1006">Bacterial flagellum protein export</keyword>
<evidence type="ECO:0000313" key="13">
    <source>
        <dbReference type="Proteomes" id="UP000601171"/>
    </source>
</evidence>
<dbReference type="GO" id="GO:0071973">
    <property type="term" value="P:bacterial-type flagellum-dependent cell motility"/>
    <property type="evidence" value="ECO:0007669"/>
    <property type="project" value="InterPro"/>
</dbReference>
<keyword evidence="12" id="KW-0282">Flagellum</keyword>
<gene>
    <name evidence="12" type="primary">fliJ</name>
    <name evidence="12" type="ORF">H8707_08755</name>
</gene>
<evidence type="ECO:0000256" key="1">
    <source>
        <dbReference type="ARBA" id="ARBA00004413"/>
    </source>
</evidence>
<comment type="subcellular location">
    <subcellularLocation>
        <location evidence="1">Cell membrane</location>
        <topology evidence="1">Peripheral membrane protein</topology>
        <orientation evidence="1">Cytoplasmic side</orientation>
    </subcellularLocation>
</comment>
<comment type="caution">
    <text evidence="12">The sequence shown here is derived from an EMBL/GenBank/DDBJ whole genome shotgun (WGS) entry which is preliminary data.</text>
</comment>
<keyword evidence="4" id="KW-0813">Transport</keyword>
<evidence type="ECO:0000313" key="12">
    <source>
        <dbReference type="EMBL" id="MBC8588329.1"/>
    </source>
</evidence>
<organism evidence="12 13">
    <name type="scientific">Paratissierella segnis</name>
    <dbReference type="NCBI Taxonomy" id="2763679"/>
    <lineage>
        <taxon>Bacteria</taxon>
        <taxon>Bacillati</taxon>
        <taxon>Bacillota</taxon>
        <taxon>Tissierellia</taxon>
        <taxon>Tissierellales</taxon>
        <taxon>Tissierellaceae</taxon>
        <taxon>Paratissierella</taxon>
    </lineage>
</organism>
<keyword evidence="12" id="KW-0966">Cell projection</keyword>
<keyword evidence="7" id="KW-1005">Bacterial flagellum biogenesis</keyword>
<keyword evidence="11" id="KW-0175">Coiled coil</keyword>
<evidence type="ECO:0000256" key="8">
    <source>
        <dbReference type="ARBA" id="ARBA00022927"/>
    </source>
</evidence>
<evidence type="ECO:0000256" key="11">
    <source>
        <dbReference type="SAM" id="Coils"/>
    </source>
</evidence>
<sequence>MVNIYTFAMEKILELREIKEKNVMEEFALSQNELLHQELILTRLNNQYESAKEKGLEVMDIYELRQHDLYKHSLEDRIEKQEELIKLQNDELEKIRLDLVDAQKERKIMENLKEKDFDTYKENVKSLEQKELDEMAILRFNKA</sequence>
<dbReference type="GO" id="GO:0006935">
    <property type="term" value="P:chemotaxis"/>
    <property type="evidence" value="ECO:0007669"/>
    <property type="project" value="UniProtKB-KW"/>
</dbReference>
<reference evidence="12" key="1">
    <citation type="submission" date="2020-08" db="EMBL/GenBank/DDBJ databases">
        <title>Genome public.</title>
        <authorList>
            <person name="Liu C."/>
            <person name="Sun Q."/>
        </authorList>
    </citation>
    <scope>NUCLEOTIDE SEQUENCE</scope>
    <source>
        <strain evidence="12">BX21</strain>
    </source>
</reference>
<dbReference type="InterPro" id="IPR053716">
    <property type="entry name" value="Flag_assembly_chemotaxis_eff"/>
</dbReference>
<keyword evidence="6" id="KW-0145">Chemotaxis</keyword>
<evidence type="ECO:0000256" key="5">
    <source>
        <dbReference type="ARBA" id="ARBA00022475"/>
    </source>
</evidence>
<protein>
    <recommendedName>
        <fullName evidence="3">Flagellar FliJ protein</fullName>
    </recommendedName>
</protein>
<evidence type="ECO:0000256" key="3">
    <source>
        <dbReference type="ARBA" id="ARBA00020392"/>
    </source>
</evidence>
<dbReference type="Pfam" id="PF02050">
    <property type="entry name" value="FliJ"/>
    <property type="match status" value="1"/>
</dbReference>
<dbReference type="GO" id="GO:0005886">
    <property type="term" value="C:plasma membrane"/>
    <property type="evidence" value="ECO:0007669"/>
    <property type="project" value="UniProtKB-SubCell"/>
</dbReference>